<dbReference type="SUPFAM" id="SSF52047">
    <property type="entry name" value="RNI-like"/>
    <property type="match status" value="1"/>
</dbReference>
<dbReference type="Gene3D" id="3.80.10.10">
    <property type="entry name" value="Ribonuclease Inhibitor"/>
    <property type="match status" value="1"/>
</dbReference>
<keyword evidence="2" id="KW-1185">Reference proteome</keyword>
<proteinExistence type="predicted"/>
<comment type="caution">
    <text evidence="1">The sequence shown here is derived from an EMBL/GenBank/DDBJ whole genome shotgun (WGS) entry which is preliminary data.</text>
</comment>
<dbReference type="InterPro" id="IPR032675">
    <property type="entry name" value="LRR_dom_sf"/>
</dbReference>
<evidence type="ECO:0000313" key="2">
    <source>
        <dbReference type="Proteomes" id="UP000022910"/>
    </source>
</evidence>
<dbReference type="AlphaFoldDB" id="A0A015J5N6"/>
<dbReference type="HOGENOM" id="CLU_028913_8_1_1"/>
<dbReference type="OrthoDB" id="2303905at2759"/>
<sequence length="568" mass="66378">MTSKLSVDILSMIFEELEKEISTLYSCVFVNREWCQLGIPVLWKNPWKIFNEINWMNCDKYEDAEIRYKILFRNFLMLMTKEQKDFLKLNGIEFLLENSTTSLKKINKKSVNIVNSNVLSNENYKIGRYYKTTSEPLRNDRSNNNNNNNNLLLLSSQTKPLFNYASFCKTIDSGKINFMVYHNIKDKVDYHEYLVEQEILKLLINNTSKLKCLIMCYKSHPIALYPNSHISLSQLNELHCNASIESTVFYGLSQLCRNIEKLIIEGYNDGNDGLITFIKQQINLKKVKFYEEDDEPYAQGKCSRIGYALTTKASSIKELDIGKTAITFPPSLLENFQDNLTIFKFGINYGTIEATLADELEYVLRNISIPNLQQLIIYNTCPPFDIIAKIIEKSKGDIRKISIGAYDSDKDDDILISSIAKNCPKLEYLMIWIGENLNELIELFKGCKQLRGLVLQFIWTIILKRKNVDELLELICDNASKQLRKFKMISDWEISRDALERFLDNWKKQKRNSLDLCITKSLIPNKGKNYYDDIISKHKETGVIRNFEYEEYIDFDACIDENFLEDWW</sequence>
<evidence type="ECO:0008006" key="3">
    <source>
        <dbReference type="Google" id="ProtNLM"/>
    </source>
</evidence>
<dbReference type="Proteomes" id="UP000022910">
    <property type="component" value="Unassembled WGS sequence"/>
</dbReference>
<protein>
    <recommendedName>
        <fullName evidence="3">F-box domain-containing protein</fullName>
    </recommendedName>
</protein>
<accession>A0A015J5N6</accession>
<reference evidence="1 2" key="1">
    <citation type="submission" date="2014-02" db="EMBL/GenBank/DDBJ databases">
        <title>Single nucleus genome sequencing reveals high similarity among nuclei of an endomycorrhizal fungus.</title>
        <authorList>
            <person name="Lin K."/>
            <person name="Geurts R."/>
            <person name="Zhang Z."/>
            <person name="Limpens E."/>
            <person name="Saunders D.G."/>
            <person name="Mu D."/>
            <person name="Pang E."/>
            <person name="Cao H."/>
            <person name="Cha H."/>
            <person name="Lin T."/>
            <person name="Zhou Q."/>
            <person name="Shang Y."/>
            <person name="Li Y."/>
            <person name="Ivanov S."/>
            <person name="Sharma T."/>
            <person name="Velzen R.V."/>
            <person name="Ruijter N.D."/>
            <person name="Aanen D.K."/>
            <person name="Win J."/>
            <person name="Kamoun S."/>
            <person name="Bisseling T."/>
            <person name="Huang S."/>
        </authorList>
    </citation>
    <scope>NUCLEOTIDE SEQUENCE [LARGE SCALE GENOMIC DNA]</scope>
    <source>
        <strain evidence="2">DAOM197198w</strain>
    </source>
</reference>
<dbReference type="EMBL" id="JEMT01030155">
    <property type="protein sequence ID" value="EXX50219.1"/>
    <property type="molecule type" value="Genomic_DNA"/>
</dbReference>
<name>A0A015J5N6_RHIIW</name>
<dbReference type="SMR" id="A0A015J5N6"/>
<gene>
    <name evidence="1" type="ORF">RirG_272900</name>
</gene>
<evidence type="ECO:0000313" key="1">
    <source>
        <dbReference type="EMBL" id="EXX50219.1"/>
    </source>
</evidence>
<organism evidence="1 2">
    <name type="scientific">Rhizophagus irregularis (strain DAOM 197198w)</name>
    <name type="common">Glomus intraradices</name>
    <dbReference type="NCBI Taxonomy" id="1432141"/>
    <lineage>
        <taxon>Eukaryota</taxon>
        <taxon>Fungi</taxon>
        <taxon>Fungi incertae sedis</taxon>
        <taxon>Mucoromycota</taxon>
        <taxon>Glomeromycotina</taxon>
        <taxon>Glomeromycetes</taxon>
        <taxon>Glomerales</taxon>
        <taxon>Glomeraceae</taxon>
        <taxon>Rhizophagus</taxon>
    </lineage>
</organism>